<evidence type="ECO:0000313" key="5">
    <source>
        <dbReference type="EMBL" id="SHH57009.1"/>
    </source>
</evidence>
<sequence length="470" mass="54446">MCVPSRVSIATGRHALSHGALDNMLRPLDNEVSMYSILQNQGYFTLNQGKWHCNIEPAKFGMSSSNERIYKTNNPENYVTCFGITDPELRKKTEYKRNYGEIPLIISGTRPSHKDDTMDSIVTKNYLNDLDNISADRLPIFARLSIMDPHTPYIPSEPYASMYKPSELPMPNSINENLNTKPVLQRYFHEVRGFNLLNEEDYRKCKASYYGLVTHVDDRVGQVIDKLKSLDLYEDSLIIFTSDHGSMLGEHGYVEKWGHMYEQVMKTPLLIKFPKNKYKGKRMDSFVESIDVMPTILDILKLDIPNSVQGKSLMPYIEDKSESHKNEVYAQYYCGALQNESALMVKDAKWKFTYYPEGNVIENKLMNDHRMKMTGFFDGEEVFGELYDIINDPEEINNLFDNSSYQEIKQTYMNKLEKWKKELGLTVETHTMKEKNDLSLHVVTQGENMKAAQDLFRGEGRLRQLKLKEN</sequence>
<accession>A0A1M5U1Z0</accession>
<dbReference type="Gene3D" id="3.40.720.10">
    <property type="entry name" value="Alkaline Phosphatase, subunit A"/>
    <property type="match status" value="1"/>
</dbReference>
<dbReference type="OrthoDB" id="5901192at2"/>
<dbReference type="PANTHER" id="PTHR45953">
    <property type="entry name" value="IDURONATE 2-SULFATASE"/>
    <property type="match status" value="1"/>
</dbReference>
<keyword evidence="6" id="KW-1185">Reference proteome</keyword>
<dbReference type="PANTHER" id="PTHR45953:SF1">
    <property type="entry name" value="IDURONATE 2-SULFATASE"/>
    <property type="match status" value="1"/>
</dbReference>
<name>A0A1M5U1Z0_9CLOT</name>
<dbReference type="InterPro" id="IPR017850">
    <property type="entry name" value="Alkaline_phosphatase_core_sf"/>
</dbReference>
<evidence type="ECO:0000256" key="2">
    <source>
        <dbReference type="ARBA" id="ARBA00022801"/>
    </source>
</evidence>
<dbReference type="GO" id="GO:0046872">
    <property type="term" value="F:metal ion binding"/>
    <property type="evidence" value="ECO:0007669"/>
    <property type="project" value="UniProtKB-KW"/>
</dbReference>
<protein>
    <submittedName>
        <fullName evidence="5">Arylsulfatase A</fullName>
    </submittedName>
</protein>
<reference evidence="5 6" key="1">
    <citation type="submission" date="2016-11" db="EMBL/GenBank/DDBJ databases">
        <authorList>
            <person name="Jaros S."/>
            <person name="Januszkiewicz K."/>
            <person name="Wedrychowicz H."/>
        </authorList>
    </citation>
    <scope>NUCLEOTIDE SEQUENCE [LARGE SCALE GENOMIC DNA]</scope>
    <source>
        <strain evidence="5 6">DSM 8605</strain>
    </source>
</reference>
<evidence type="ECO:0000313" key="6">
    <source>
        <dbReference type="Proteomes" id="UP000184447"/>
    </source>
</evidence>
<dbReference type="SUPFAM" id="SSF53649">
    <property type="entry name" value="Alkaline phosphatase-like"/>
    <property type="match status" value="1"/>
</dbReference>
<proteinExistence type="predicted"/>
<dbReference type="Proteomes" id="UP000184447">
    <property type="component" value="Unassembled WGS sequence"/>
</dbReference>
<dbReference type="AlphaFoldDB" id="A0A1M5U1Z0"/>
<feature type="domain" description="N-sulphoglucosamine sulphohydrolase C-terminal" evidence="4">
    <location>
        <begin position="352"/>
        <end position="421"/>
    </location>
</feature>
<evidence type="ECO:0000259" key="3">
    <source>
        <dbReference type="Pfam" id="PF00884"/>
    </source>
</evidence>
<keyword evidence="1" id="KW-0479">Metal-binding</keyword>
<evidence type="ECO:0000256" key="1">
    <source>
        <dbReference type="ARBA" id="ARBA00022723"/>
    </source>
</evidence>
<dbReference type="STRING" id="1121316.SAMN02745207_01531"/>
<feature type="domain" description="Sulfatase N-terminal" evidence="3">
    <location>
        <begin position="1"/>
        <end position="300"/>
    </location>
</feature>
<organism evidence="5 6">
    <name type="scientific">Clostridium grantii DSM 8605</name>
    <dbReference type="NCBI Taxonomy" id="1121316"/>
    <lineage>
        <taxon>Bacteria</taxon>
        <taxon>Bacillati</taxon>
        <taxon>Bacillota</taxon>
        <taxon>Clostridia</taxon>
        <taxon>Eubacteriales</taxon>
        <taxon>Clostridiaceae</taxon>
        <taxon>Clostridium</taxon>
    </lineage>
</organism>
<dbReference type="EMBL" id="FQXM01000007">
    <property type="protein sequence ID" value="SHH57009.1"/>
    <property type="molecule type" value="Genomic_DNA"/>
</dbReference>
<gene>
    <name evidence="5" type="ORF">SAMN02745207_01531</name>
</gene>
<evidence type="ECO:0000259" key="4">
    <source>
        <dbReference type="Pfam" id="PF16347"/>
    </source>
</evidence>
<dbReference type="InterPro" id="IPR000917">
    <property type="entry name" value="Sulfatase_N"/>
</dbReference>
<dbReference type="GO" id="GO:0005737">
    <property type="term" value="C:cytoplasm"/>
    <property type="evidence" value="ECO:0007669"/>
    <property type="project" value="TreeGrafter"/>
</dbReference>
<dbReference type="InterPro" id="IPR032506">
    <property type="entry name" value="SGSH_C"/>
</dbReference>
<dbReference type="Pfam" id="PF16347">
    <property type="entry name" value="SGSH_C"/>
    <property type="match status" value="1"/>
</dbReference>
<dbReference type="Pfam" id="PF00884">
    <property type="entry name" value="Sulfatase"/>
    <property type="match status" value="1"/>
</dbReference>
<keyword evidence="2" id="KW-0378">Hydrolase</keyword>
<dbReference type="GO" id="GO:0008484">
    <property type="term" value="F:sulfuric ester hydrolase activity"/>
    <property type="evidence" value="ECO:0007669"/>
    <property type="project" value="TreeGrafter"/>
</dbReference>